<dbReference type="GO" id="GO:0006529">
    <property type="term" value="P:asparagine biosynthetic process"/>
    <property type="evidence" value="ECO:0007669"/>
    <property type="project" value="InterPro"/>
</dbReference>
<gene>
    <name evidence="6" type="ORF">HYZ11_06265</name>
</gene>
<dbReference type="InterPro" id="IPR029055">
    <property type="entry name" value="Ntn_hydrolases_N"/>
</dbReference>
<evidence type="ECO:0000313" key="6">
    <source>
        <dbReference type="EMBL" id="MBI3127189.1"/>
    </source>
</evidence>
<evidence type="ECO:0000256" key="4">
    <source>
        <dbReference type="ARBA" id="ARBA00048741"/>
    </source>
</evidence>
<dbReference type="EMBL" id="JACPUR010000016">
    <property type="protein sequence ID" value="MBI3127189.1"/>
    <property type="molecule type" value="Genomic_DNA"/>
</dbReference>
<reference evidence="6" key="1">
    <citation type="submission" date="2020-07" db="EMBL/GenBank/DDBJ databases">
        <title>Huge and variable diversity of episymbiotic CPR bacteria and DPANN archaea in groundwater ecosystems.</title>
        <authorList>
            <person name="He C.Y."/>
            <person name="Keren R."/>
            <person name="Whittaker M."/>
            <person name="Farag I.F."/>
            <person name="Doudna J."/>
            <person name="Cate J.H.D."/>
            <person name="Banfield J.F."/>
        </authorList>
    </citation>
    <scope>NUCLEOTIDE SEQUENCE</scope>
    <source>
        <strain evidence="6">NC_groundwater_763_Ag_S-0.2um_68_21</strain>
    </source>
</reference>
<dbReference type="PANTHER" id="PTHR43284">
    <property type="entry name" value="ASPARAGINE SYNTHETASE (GLUTAMINE-HYDROLYZING)"/>
    <property type="match status" value="1"/>
</dbReference>
<evidence type="ECO:0000256" key="3">
    <source>
        <dbReference type="ARBA" id="ARBA00012737"/>
    </source>
</evidence>
<accession>A0A932I0U1</accession>
<comment type="similarity">
    <text evidence="2">Belongs to the asparagine synthetase family.</text>
</comment>
<dbReference type="Gene3D" id="3.40.50.620">
    <property type="entry name" value="HUPs"/>
    <property type="match status" value="1"/>
</dbReference>
<feature type="domain" description="Asparagine synthetase" evidence="5">
    <location>
        <begin position="182"/>
        <end position="546"/>
    </location>
</feature>
<dbReference type="InterPro" id="IPR014729">
    <property type="entry name" value="Rossmann-like_a/b/a_fold"/>
</dbReference>
<dbReference type="AlphaFoldDB" id="A0A932I0U1"/>
<dbReference type="SUPFAM" id="SSF52402">
    <property type="entry name" value="Adenine nucleotide alpha hydrolases-like"/>
    <property type="match status" value="1"/>
</dbReference>
<evidence type="ECO:0000259" key="5">
    <source>
        <dbReference type="Pfam" id="PF00733"/>
    </source>
</evidence>
<dbReference type="InterPro" id="IPR001962">
    <property type="entry name" value="Asn_synthase"/>
</dbReference>
<dbReference type="PANTHER" id="PTHR43284:SF1">
    <property type="entry name" value="ASPARAGINE SYNTHETASE"/>
    <property type="match status" value="1"/>
</dbReference>
<protein>
    <recommendedName>
        <fullName evidence="3">asparagine synthase (glutamine-hydrolyzing)</fullName>
        <ecNumber evidence="3">6.3.5.4</ecNumber>
    </recommendedName>
</protein>
<dbReference type="Gene3D" id="3.60.20.10">
    <property type="entry name" value="Glutamine Phosphoribosylpyrophosphate, subunit 1, domain 1"/>
    <property type="match status" value="1"/>
</dbReference>
<sequence length="556" mass="59891">MASLSGALRRENGAASLAWGEDCRFQAAGDAQAAVLGPARRELPAEALALAARPGDAEAILRAHLLAGMGFSFAVWEGGRLTLGADPWGLQTLYYREADAGVRFSDRLADLARPGEEKLHLASCEHYMRYFTVPPGRTLLGGVRRVCPGERLVVSAEGITAEPFIVLGGERLQDPIEARWQLRESVEEAVAAAADLPPGEAVGLLLSGGADSTALLALLRQVRGSGPIVAIHAGDEGSPDRDFARAVAERHAAKFVDLTLTGRDAWESLVWIVGSMEAPGGNASAVASCRAFSQAREMGLRRVISGLGADEAFGGHGKHLLAPWWPWMSRLPLSLRKPLARWGRTPALRAALAAEGGPAEMHRAMYCLMEEEAADRLRGGLARFAQPRPEGGPGHPPDYSSALLQVDLDQWLRAALAPMAGALAAANGLELALPLASVPLLRLSAAMPLSWKVRGRSGKHIFRQALEDLLPAEIRVRSRKGFTVPSSEWLRGGLGETARQLLDPGRVERWCLLDKEGPGRLLQDHLAGRADWGLVLWGWMTFSEWHDRFFPPKGGM</sequence>
<proteinExistence type="inferred from homology"/>
<name>A0A932I0U1_UNCTE</name>
<dbReference type="GO" id="GO:0005829">
    <property type="term" value="C:cytosol"/>
    <property type="evidence" value="ECO:0007669"/>
    <property type="project" value="TreeGrafter"/>
</dbReference>
<comment type="pathway">
    <text evidence="1">Amino-acid biosynthesis; L-asparagine biosynthesis; L-asparagine from L-aspartate (L-Gln route): step 1/1.</text>
</comment>
<dbReference type="PIRSF" id="PIRSF001589">
    <property type="entry name" value="Asn_synthetase_glu-h"/>
    <property type="match status" value="1"/>
</dbReference>
<dbReference type="SUPFAM" id="SSF56235">
    <property type="entry name" value="N-terminal nucleophile aminohydrolases (Ntn hydrolases)"/>
    <property type="match status" value="1"/>
</dbReference>
<dbReference type="InterPro" id="IPR006426">
    <property type="entry name" value="Asn_synth_AEB"/>
</dbReference>
<evidence type="ECO:0000256" key="2">
    <source>
        <dbReference type="ARBA" id="ARBA00005752"/>
    </source>
</evidence>
<dbReference type="Pfam" id="PF00733">
    <property type="entry name" value="Asn_synthase"/>
    <property type="match status" value="1"/>
</dbReference>
<evidence type="ECO:0000256" key="1">
    <source>
        <dbReference type="ARBA" id="ARBA00005187"/>
    </source>
</evidence>
<evidence type="ECO:0000313" key="7">
    <source>
        <dbReference type="Proteomes" id="UP000782312"/>
    </source>
</evidence>
<dbReference type="InterPro" id="IPR051786">
    <property type="entry name" value="ASN_synthetase/amidase"/>
</dbReference>
<dbReference type="CDD" id="cd01991">
    <property type="entry name" value="Asn_synthase_B_C"/>
    <property type="match status" value="1"/>
</dbReference>
<organism evidence="6 7">
    <name type="scientific">Tectimicrobiota bacterium</name>
    <dbReference type="NCBI Taxonomy" id="2528274"/>
    <lineage>
        <taxon>Bacteria</taxon>
        <taxon>Pseudomonadati</taxon>
        <taxon>Nitrospinota/Tectimicrobiota group</taxon>
        <taxon>Candidatus Tectimicrobiota</taxon>
    </lineage>
</organism>
<comment type="catalytic activity">
    <reaction evidence="4">
        <text>L-aspartate + L-glutamine + ATP + H2O = L-asparagine + L-glutamate + AMP + diphosphate + H(+)</text>
        <dbReference type="Rhea" id="RHEA:12228"/>
        <dbReference type="ChEBI" id="CHEBI:15377"/>
        <dbReference type="ChEBI" id="CHEBI:15378"/>
        <dbReference type="ChEBI" id="CHEBI:29985"/>
        <dbReference type="ChEBI" id="CHEBI:29991"/>
        <dbReference type="ChEBI" id="CHEBI:30616"/>
        <dbReference type="ChEBI" id="CHEBI:33019"/>
        <dbReference type="ChEBI" id="CHEBI:58048"/>
        <dbReference type="ChEBI" id="CHEBI:58359"/>
        <dbReference type="ChEBI" id="CHEBI:456215"/>
        <dbReference type="EC" id="6.3.5.4"/>
    </reaction>
</comment>
<dbReference type="EC" id="6.3.5.4" evidence="3"/>
<dbReference type="GO" id="GO:0004066">
    <property type="term" value="F:asparagine synthase (glutamine-hydrolyzing) activity"/>
    <property type="evidence" value="ECO:0007669"/>
    <property type="project" value="UniProtKB-EC"/>
</dbReference>
<dbReference type="Proteomes" id="UP000782312">
    <property type="component" value="Unassembled WGS sequence"/>
</dbReference>
<comment type="caution">
    <text evidence="6">The sequence shown here is derived from an EMBL/GenBank/DDBJ whole genome shotgun (WGS) entry which is preliminary data.</text>
</comment>